<keyword evidence="2" id="KW-0479">Metal-binding</keyword>
<keyword evidence="4" id="KW-0560">Oxidoreductase</keyword>
<sequence length="471" mass="52941">MSSNDGGSVMTIAQQEAIKRKASYHSVDAIPSRKSRRCIQKVNTSRLRRIKELFWDDDEVYNDNSNTSGDNRDADTNVDYDKVKDVKGKQPQHLEEKNEAKGDITKGRGIDKPSRNLILEPHKIYDHTLLGRLKLKKIHDSPRIFTIDDFLTKKEINHFRDKIKLANQHKLFQKSFVDDADERKGRTSTSNNRARKRRANDVERQSLSSTSPIACLPVDTNEAIINNEGQGKSNSRDDHDGNNKNVVGDNHSQGQGHAPQSSDSCSPLQSQSSSPPQQDKHQPQRTSTFIHFSKLSNARIAAVENRAADLLSLPNHSIEPLQLVRYQKGQFFKNHHDMGVLFEDGSVELPKKGPITAPRRIITILVYLNDFPEECGGATQFPLLDCPKGTSLSDCNDDGEGLSDINTSNDEIRKQKQKQESRLSIQPKKAMAVMWCNVTKDGMPDPRLVHCGQELVGDAIKYAVNIWACED</sequence>
<name>A0A7S3V452_9STRA</name>
<dbReference type="InterPro" id="IPR045054">
    <property type="entry name" value="P4HA-like"/>
</dbReference>
<evidence type="ECO:0000256" key="2">
    <source>
        <dbReference type="ARBA" id="ARBA00022723"/>
    </source>
</evidence>
<dbReference type="AlphaFoldDB" id="A0A7S3V452"/>
<evidence type="ECO:0000256" key="6">
    <source>
        <dbReference type="SAM" id="MobiDB-lite"/>
    </source>
</evidence>
<evidence type="ECO:0000256" key="1">
    <source>
        <dbReference type="ARBA" id="ARBA00001961"/>
    </source>
</evidence>
<dbReference type="SMART" id="SM00702">
    <property type="entry name" value="P4Hc"/>
    <property type="match status" value="1"/>
</dbReference>
<comment type="cofactor">
    <cofactor evidence="1">
        <name>L-ascorbate</name>
        <dbReference type="ChEBI" id="CHEBI:38290"/>
    </cofactor>
</comment>
<proteinExistence type="predicted"/>
<dbReference type="GO" id="GO:0004656">
    <property type="term" value="F:procollagen-proline 4-dioxygenase activity"/>
    <property type="evidence" value="ECO:0007669"/>
    <property type="project" value="TreeGrafter"/>
</dbReference>
<keyword evidence="5" id="KW-0408">Iron</keyword>
<feature type="region of interest" description="Disordered" evidence="6">
    <location>
        <begin position="85"/>
        <end position="113"/>
    </location>
</feature>
<feature type="region of interest" description="Disordered" evidence="6">
    <location>
        <begin position="180"/>
        <end position="213"/>
    </location>
</feature>
<accession>A0A7S3V452</accession>
<dbReference type="PANTHER" id="PTHR10869:SF246">
    <property type="entry name" value="TRANSMEMBRANE PROLYL 4-HYDROXYLASE"/>
    <property type="match status" value="1"/>
</dbReference>
<dbReference type="InterPro" id="IPR005123">
    <property type="entry name" value="Oxoglu/Fe-dep_dioxygenase_dom"/>
</dbReference>
<dbReference type="Gene3D" id="2.60.120.620">
    <property type="entry name" value="q2cbj1_9rhob like domain"/>
    <property type="match status" value="1"/>
</dbReference>
<feature type="compositionally biased region" description="Low complexity" evidence="6">
    <location>
        <begin position="259"/>
        <end position="277"/>
    </location>
</feature>
<dbReference type="GO" id="GO:0005783">
    <property type="term" value="C:endoplasmic reticulum"/>
    <property type="evidence" value="ECO:0007669"/>
    <property type="project" value="TreeGrafter"/>
</dbReference>
<protein>
    <recommendedName>
        <fullName evidence="7">Fe2OG dioxygenase domain-containing protein</fullName>
    </recommendedName>
</protein>
<gene>
    <name evidence="8" type="ORF">CDEB00056_LOCUS244</name>
</gene>
<reference evidence="8" key="1">
    <citation type="submission" date="2021-01" db="EMBL/GenBank/DDBJ databases">
        <authorList>
            <person name="Corre E."/>
            <person name="Pelletier E."/>
            <person name="Niang G."/>
            <person name="Scheremetjew M."/>
            <person name="Finn R."/>
            <person name="Kale V."/>
            <person name="Holt S."/>
            <person name="Cochrane G."/>
            <person name="Meng A."/>
            <person name="Brown T."/>
            <person name="Cohen L."/>
        </authorList>
    </citation>
    <scope>NUCLEOTIDE SEQUENCE</scope>
    <source>
        <strain evidence="8">MM31A-1</strain>
    </source>
</reference>
<evidence type="ECO:0000256" key="3">
    <source>
        <dbReference type="ARBA" id="ARBA00022964"/>
    </source>
</evidence>
<evidence type="ECO:0000256" key="4">
    <source>
        <dbReference type="ARBA" id="ARBA00023002"/>
    </source>
</evidence>
<dbReference type="InterPro" id="IPR044862">
    <property type="entry name" value="Pro_4_hyd_alph_FE2OG_OXY"/>
</dbReference>
<dbReference type="Pfam" id="PF13640">
    <property type="entry name" value="2OG-FeII_Oxy_3"/>
    <property type="match status" value="1"/>
</dbReference>
<evidence type="ECO:0000259" key="7">
    <source>
        <dbReference type="PROSITE" id="PS51471"/>
    </source>
</evidence>
<evidence type="ECO:0000313" key="8">
    <source>
        <dbReference type="EMBL" id="CAE0455403.1"/>
    </source>
</evidence>
<evidence type="ECO:0000256" key="5">
    <source>
        <dbReference type="ARBA" id="ARBA00023004"/>
    </source>
</evidence>
<dbReference type="GO" id="GO:0005506">
    <property type="term" value="F:iron ion binding"/>
    <property type="evidence" value="ECO:0007669"/>
    <property type="project" value="InterPro"/>
</dbReference>
<keyword evidence="3" id="KW-0223">Dioxygenase</keyword>
<feature type="domain" description="Fe2OG dioxygenase" evidence="7">
    <location>
        <begin position="317"/>
        <end position="470"/>
    </location>
</feature>
<organism evidence="8">
    <name type="scientific">Chaetoceros debilis</name>
    <dbReference type="NCBI Taxonomy" id="122233"/>
    <lineage>
        <taxon>Eukaryota</taxon>
        <taxon>Sar</taxon>
        <taxon>Stramenopiles</taxon>
        <taxon>Ochrophyta</taxon>
        <taxon>Bacillariophyta</taxon>
        <taxon>Coscinodiscophyceae</taxon>
        <taxon>Chaetocerotophycidae</taxon>
        <taxon>Chaetocerotales</taxon>
        <taxon>Chaetocerotaceae</taxon>
        <taxon>Chaetoceros</taxon>
    </lineage>
</organism>
<dbReference type="EMBL" id="HBIO01000335">
    <property type="protein sequence ID" value="CAE0455403.1"/>
    <property type="molecule type" value="Transcribed_RNA"/>
</dbReference>
<dbReference type="PANTHER" id="PTHR10869">
    <property type="entry name" value="PROLYL 4-HYDROXYLASE ALPHA SUBUNIT"/>
    <property type="match status" value="1"/>
</dbReference>
<dbReference type="InterPro" id="IPR006620">
    <property type="entry name" value="Pro_4_hyd_alph"/>
</dbReference>
<feature type="region of interest" description="Disordered" evidence="6">
    <location>
        <begin position="226"/>
        <end position="286"/>
    </location>
</feature>
<dbReference type="PROSITE" id="PS51471">
    <property type="entry name" value="FE2OG_OXY"/>
    <property type="match status" value="1"/>
</dbReference>
<dbReference type="GO" id="GO:0031418">
    <property type="term" value="F:L-ascorbic acid binding"/>
    <property type="evidence" value="ECO:0007669"/>
    <property type="project" value="InterPro"/>
</dbReference>